<evidence type="ECO:0000259" key="5">
    <source>
        <dbReference type="Pfam" id="PF22939"/>
    </source>
</evidence>
<reference evidence="7" key="1">
    <citation type="submission" date="2022-11" db="EMBL/GenBank/DDBJ databases">
        <authorList>
            <person name="Petersen C."/>
        </authorList>
    </citation>
    <scope>NUCLEOTIDE SEQUENCE</scope>
    <source>
        <strain evidence="7">IBT 23319</strain>
    </source>
</reference>
<evidence type="ECO:0000313" key="7">
    <source>
        <dbReference type="EMBL" id="KAJ5233252.1"/>
    </source>
</evidence>
<dbReference type="AlphaFoldDB" id="A0A9W9P0R9"/>
<dbReference type="Pfam" id="PF24883">
    <property type="entry name" value="NPHP3_N"/>
    <property type="match status" value="1"/>
</dbReference>
<gene>
    <name evidence="7" type="ORF">N7469_005018</name>
</gene>
<sequence length="1203" mass="133103">MADPLAIASGVAGLLSLGIQVSQTLVRFYTTYKDQDTDLARVTRSLGNLQSIFRALDAAVEERRSQADTQGLLQEVEKAVQQCKEIIIELQGECEKFHKYSAAGLRDHVKVAGRRVAYPFRKSTLQKLEEDINDIRENLSFALDVLQLRSQSQIQDGLSKVKSLVERTNASHISLMIRRWLMAPDPSLNHNATCAKCHPSTGLWFVNGHQFRTWLEERNSFLWLNGFAGCGKSVFCSTAIQHTFHEMRHRHGVGIAFFYFSFNEDAKQDDSGMLRSLLLQLSAQLQDGERDLEQLYAMYKSGSPSVDVLLDSLRRFLERFSGTYILLDALDESPRDCKREGVLRAIHIIRRWSIPGVHLMVTSRNEIDIRQSLKPSLDQDISLRNSEIDRDIANFVFYQLRNDAKLHKWKMRHDEIQAKLTMGAQGVYVECQFNALRRARNRNQLDECLRTLPRDLDGTYERILCTIADEYVEDVRRILTLLCFSARPLTVNELIDAHAVDLNEPSRLDRDGRSYEQDDLVDICLGLIETAATEDYNRQSTVTVRIAHFSVQEYLQSDRILQQKSSIFAIRSAPANTEIAQICLVYLLEPALSEGLLDEAKLAEFPFAHFAAVHWFHHYANSEEGKTAIEKLVSKLFKDDTKAFVTWVRLHDIDRSWNMNVGYYRSLTDMALPLYYAALLGLESVLASVLPIDNSDLHSSEMVNAQGGEHGNALQAASWSGHKNVVQLLLDYGAEVNVQVGRCGNPLQAASLRGHENVVQMLLGQGAEVNAYGGRFGNALQAAANGGHEKVAAANGGYEKVVQMLLDRGANANTQGGQFGNALQAAANGGHEKVVQMLLGQGAEVNAYGGRFGNALQAAANGGHQKVVQMLLDQGGRRGADAARSGGADVNAQGGPYCNALQVASIKGHEKVVQMLLDRGVDINFQSGGFGDALQAASIKGHEKVVQVLLDRGADANSRGGYYGNALLAALTKDHEKVVRLLVDRGAGLDDRDSTYGHTPLSLAAEKGQDVIVKLLLSTGKAGANAKDNCGRTPLSVAAQHGRDSVAKVILMDDSVDPDQKDHYGSTPLSIAVRHGHTEVVKVLLAKRIVSCDSRDCFGRSVFWWAKRGGNVNIEKMLADYSRKHGISVCDDEYVDVRSISTDYASRYCDACTLNIPKRNVYYRCGICNGGDFDICMECYELEGRCLQDGHVMIQMKDGKGLG</sequence>
<proteinExistence type="predicted"/>
<feature type="repeat" description="ANK" evidence="3">
    <location>
        <begin position="1030"/>
        <end position="1063"/>
    </location>
</feature>
<dbReference type="PANTHER" id="PTHR24198">
    <property type="entry name" value="ANKYRIN REPEAT AND PROTEIN KINASE DOMAIN-CONTAINING PROTEIN"/>
    <property type="match status" value="1"/>
</dbReference>
<dbReference type="InterPro" id="IPR027417">
    <property type="entry name" value="P-loop_NTPase"/>
</dbReference>
<feature type="repeat" description="ANK" evidence="3">
    <location>
        <begin position="742"/>
        <end position="774"/>
    </location>
</feature>
<dbReference type="PANTHER" id="PTHR24198:SF165">
    <property type="entry name" value="ANKYRIN REPEAT-CONTAINING PROTEIN-RELATED"/>
    <property type="match status" value="1"/>
</dbReference>
<dbReference type="InterPro" id="IPR036770">
    <property type="entry name" value="Ankyrin_rpt-contain_sf"/>
</dbReference>
<evidence type="ECO:0000259" key="6">
    <source>
        <dbReference type="Pfam" id="PF24883"/>
    </source>
</evidence>
<dbReference type="Gene3D" id="3.40.50.300">
    <property type="entry name" value="P-loop containing nucleotide triphosphate hydrolases"/>
    <property type="match status" value="1"/>
</dbReference>
<comment type="caution">
    <text evidence="7">The sequence shown here is derived from an EMBL/GenBank/DDBJ whole genome shotgun (WGS) entry which is preliminary data.</text>
</comment>
<dbReference type="Pfam" id="PF00023">
    <property type="entry name" value="Ank"/>
    <property type="match status" value="1"/>
</dbReference>
<feature type="repeat" description="ANK" evidence="3">
    <location>
        <begin position="709"/>
        <end position="741"/>
    </location>
</feature>
<keyword evidence="2 3" id="KW-0040">ANK repeat</keyword>
<dbReference type="Gene3D" id="1.25.40.20">
    <property type="entry name" value="Ankyrin repeat-containing domain"/>
    <property type="match status" value="3"/>
</dbReference>
<accession>A0A9W9P0R9</accession>
<feature type="repeat" description="ANK" evidence="3">
    <location>
        <begin position="962"/>
        <end position="994"/>
    </location>
</feature>
<dbReference type="GeneID" id="81383105"/>
<evidence type="ECO:0000313" key="8">
    <source>
        <dbReference type="Proteomes" id="UP001147733"/>
    </source>
</evidence>
<dbReference type="SUPFAM" id="SSF48403">
    <property type="entry name" value="Ankyrin repeat"/>
    <property type="match status" value="2"/>
</dbReference>
<evidence type="ECO:0000259" key="4">
    <source>
        <dbReference type="Pfam" id="PF17111"/>
    </source>
</evidence>
<dbReference type="InterPro" id="IPR002110">
    <property type="entry name" value="Ankyrin_rpt"/>
</dbReference>
<dbReference type="InterPro" id="IPR056884">
    <property type="entry name" value="NPHP3-like_N"/>
</dbReference>
<feature type="repeat" description="ANK" evidence="3">
    <location>
        <begin position="933"/>
        <end position="961"/>
    </location>
</feature>
<dbReference type="Pfam" id="PF17111">
    <property type="entry name" value="PigL_N"/>
    <property type="match status" value="1"/>
</dbReference>
<dbReference type="EMBL" id="JAPQKT010000004">
    <property type="protein sequence ID" value="KAJ5233252.1"/>
    <property type="molecule type" value="Genomic_DNA"/>
</dbReference>
<dbReference type="Pfam" id="PF22939">
    <property type="entry name" value="WHD_GPIID"/>
    <property type="match status" value="1"/>
</dbReference>
<dbReference type="InterPro" id="IPR031348">
    <property type="entry name" value="PigL_N"/>
</dbReference>
<feature type="domain" description="Nephrocystin 3-like N-terminal" evidence="6">
    <location>
        <begin position="201"/>
        <end position="364"/>
    </location>
</feature>
<name>A0A9W9P0R9_PENCI</name>
<dbReference type="SMART" id="SM00248">
    <property type="entry name" value="ANK"/>
    <property type="match status" value="12"/>
</dbReference>
<keyword evidence="8" id="KW-1185">Reference proteome</keyword>
<keyword evidence="1" id="KW-0677">Repeat</keyword>
<feature type="repeat" description="ANK" evidence="3">
    <location>
        <begin position="818"/>
        <end position="850"/>
    </location>
</feature>
<dbReference type="RefSeq" id="XP_056500752.1">
    <property type="nucleotide sequence ID" value="XM_056643938.1"/>
</dbReference>
<reference evidence="7" key="2">
    <citation type="journal article" date="2023" name="IMA Fungus">
        <title>Comparative genomic study of the Penicillium genus elucidates a diverse pangenome and 15 lateral gene transfer events.</title>
        <authorList>
            <person name="Petersen C."/>
            <person name="Sorensen T."/>
            <person name="Nielsen M.R."/>
            <person name="Sondergaard T.E."/>
            <person name="Sorensen J.L."/>
            <person name="Fitzpatrick D.A."/>
            <person name="Frisvad J.C."/>
            <person name="Nielsen K.L."/>
        </authorList>
    </citation>
    <scope>NUCLEOTIDE SEQUENCE</scope>
    <source>
        <strain evidence="7">IBT 23319</strain>
    </source>
</reference>
<protein>
    <submittedName>
        <fullName evidence="7">NACHT nucleoside triphosphatase</fullName>
    </submittedName>
</protein>
<feature type="domain" description="GPI inositol-deacylase winged helix" evidence="5">
    <location>
        <begin position="471"/>
        <end position="570"/>
    </location>
</feature>
<dbReference type="Pfam" id="PF13637">
    <property type="entry name" value="Ank_4"/>
    <property type="match status" value="1"/>
</dbReference>
<feature type="repeat" description="ANK" evidence="3">
    <location>
        <begin position="996"/>
        <end position="1020"/>
    </location>
</feature>
<evidence type="ECO:0000256" key="1">
    <source>
        <dbReference type="ARBA" id="ARBA00022737"/>
    </source>
</evidence>
<evidence type="ECO:0000256" key="3">
    <source>
        <dbReference type="PROSITE-ProRule" id="PRU00023"/>
    </source>
</evidence>
<dbReference type="PROSITE" id="PS50297">
    <property type="entry name" value="ANK_REP_REGION"/>
    <property type="match status" value="7"/>
</dbReference>
<feature type="domain" description="Azaphilone pigments biosynthesis cluster protein L N-terminal" evidence="4">
    <location>
        <begin position="2"/>
        <end position="169"/>
    </location>
</feature>
<dbReference type="Proteomes" id="UP001147733">
    <property type="component" value="Unassembled WGS sequence"/>
</dbReference>
<dbReference type="PROSITE" id="PS50088">
    <property type="entry name" value="ANK_REPEAT"/>
    <property type="match status" value="9"/>
</dbReference>
<dbReference type="OrthoDB" id="4772757at2759"/>
<dbReference type="SUPFAM" id="SSF52540">
    <property type="entry name" value="P-loop containing nucleoside triphosphate hydrolases"/>
    <property type="match status" value="1"/>
</dbReference>
<organism evidence="7 8">
    <name type="scientific">Penicillium citrinum</name>
    <dbReference type="NCBI Taxonomy" id="5077"/>
    <lineage>
        <taxon>Eukaryota</taxon>
        <taxon>Fungi</taxon>
        <taxon>Dikarya</taxon>
        <taxon>Ascomycota</taxon>
        <taxon>Pezizomycotina</taxon>
        <taxon>Eurotiomycetes</taxon>
        <taxon>Eurotiomycetidae</taxon>
        <taxon>Eurotiales</taxon>
        <taxon>Aspergillaceae</taxon>
        <taxon>Penicillium</taxon>
    </lineage>
</organism>
<dbReference type="Pfam" id="PF12796">
    <property type="entry name" value="Ank_2"/>
    <property type="match status" value="3"/>
</dbReference>
<evidence type="ECO:0000256" key="2">
    <source>
        <dbReference type="ARBA" id="ARBA00023043"/>
    </source>
</evidence>
<dbReference type="InterPro" id="IPR054471">
    <property type="entry name" value="GPIID_WHD"/>
</dbReference>
<feature type="repeat" description="ANK" evidence="3">
    <location>
        <begin position="899"/>
        <end position="928"/>
    </location>
</feature>
<feature type="repeat" description="ANK" evidence="3">
    <location>
        <begin position="1064"/>
        <end position="1085"/>
    </location>
</feature>